<evidence type="ECO:0000313" key="1">
    <source>
        <dbReference type="EMBL" id="CAK7892212.1"/>
    </source>
</evidence>
<protein>
    <submittedName>
        <fullName evidence="1">Uncharacterized protein</fullName>
    </submittedName>
</protein>
<dbReference type="AlphaFoldDB" id="A0AAV1T0U6"/>
<proteinExistence type="predicted"/>
<gene>
    <name evidence="2" type="ORF">PM001_LOCUS26591</name>
    <name evidence="1" type="ORF">PM001_LOCUS356</name>
</gene>
<organism evidence="1 3">
    <name type="scientific">Peronospora matthiolae</name>
    <dbReference type="NCBI Taxonomy" id="2874970"/>
    <lineage>
        <taxon>Eukaryota</taxon>
        <taxon>Sar</taxon>
        <taxon>Stramenopiles</taxon>
        <taxon>Oomycota</taxon>
        <taxon>Peronosporomycetes</taxon>
        <taxon>Peronosporales</taxon>
        <taxon>Peronosporaceae</taxon>
        <taxon>Peronospora</taxon>
    </lineage>
</organism>
<sequence>MKDDSTTACLVTEAFTDNSRAVQEPDEAISTELLGSIEPPPLPPPPPPRSVFHTTLGAASSAATSVLVPCVQAAVHATSAAVSAPLLQLTNRVRVTIAQSWTPPSTAELDLVEELSRTSTTTLSSSSDSDLDMEEVQILAAEARGKDDQSSCPRENSSRGGVAQLLFLPVRLMHSSVSTAVALPAQVVTYSGRKIAGAVSASHALATSAVVASTGVATRTGMHVANGIKQGAVSTVSYTASTLAGAVGTSVRTVGYAIPPSVSNAVWQGMDVTATASVNVLSYAIAVPSYRLLRAVVPEVDKLFSEEDAVTEARTAVKMLVKLLGPQNAFYLLKWVYETVNSEEAHDGLLLCRDVLHESLNGENYHHAATSVSVATGFTKVVNVVKEAFSVLPSFDELVDAVVLVADVSDEVIDGVAHVASRNSGLNVRSETDDETSPPRFEYVDDDDCEERRPAEFTDAAFESASSSDDELNPLVESSLSLLTRVCDSEEATSLFNTFGDFLDALVD</sequence>
<evidence type="ECO:0000313" key="2">
    <source>
        <dbReference type="EMBL" id="CAK7941441.1"/>
    </source>
</evidence>
<evidence type="ECO:0000313" key="3">
    <source>
        <dbReference type="Proteomes" id="UP001162060"/>
    </source>
</evidence>
<name>A0AAV1T0U6_9STRA</name>
<dbReference type="Proteomes" id="UP001162060">
    <property type="component" value="Unassembled WGS sequence"/>
</dbReference>
<dbReference type="EMBL" id="CAKLBY020000003">
    <property type="protein sequence ID" value="CAK7892212.1"/>
    <property type="molecule type" value="Genomic_DNA"/>
</dbReference>
<reference evidence="1" key="1">
    <citation type="submission" date="2024-01" db="EMBL/GenBank/DDBJ databases">
        <authorList>
            <person name="Webb A."/>
        </authorList>
    </citation>
    <scope>NUCLEOTIDE SEQUENCE</scope>
    <source>
        <strain evidence="1">Pm1</strain>
    </source>
</reference>
<dbReference type="EMBL" id="CAKLBY020000264">
    <property type="protein sequence ID" value="CAK7941441.1"/>
    <property type="molecule type" value="Genomic_DNA"/>
</dbReference>
<comment type="caution">
    <text evidence="1">The sequence shown here is derived from an EMBL/GenBank/DDBJ whole genome shotgun (WGS) entry which is preliminary data.</text>
</comment>
<accession>A0AAV1T0U6</accession>